<evidence type="ECO:0000313" key="4">
    <source>
        <dbReference type="Proteomes" id="UP001629432"/>
    </source>
</evidence>
<proteinExistence type="predicted"/>
<dbReference type="Pfam" id="PF00589">
    <property type="entry name" value="Phage_integrase"/>
    <property type="match status" value="1"/>
</dbReference>
<organism evidence="3 4">
    <name type="scientific">Paraburkholderia metrosideri</name>
    <dbReference type="NCBI Taxonomy" id="580937"/>
    <lineage>
        <taxon>Bacteria</taxon>
        <taxon>Pseudomonadati</taxon>
        <taxon>Pseudomonadota</taxon>
        <taxon>Betaproteobacteria</taxon>
        <taxon>Burkholderiales</taxon>
        <taxon>Burkholderiaceae</taxon>
        <taxon>Paraburkholderia</taxon>
    </lineage>
</organism>
<gene>
    <name evidence="3" type="ORF">PQQ63_30055</name>
</gene>
<keyword evidence="1" id="KW-0233">DNA recombination</keyword>
<evidence type="ECO:0000259" key="2">
    <source>
        <dbReference type="Pfam" id="PF00589"/>
    </source>
</evidence>
<keyword evidence="4" id="KW-1185">Reference proteome</keyword>
<dbReference type="InterPro" id="IPR013762">
    <property type="entry name" value="Integrase-like_cat_sf"/>
</dbReference>
<feature type="domain" description="Tyr recombinase" evidence="2">
    <location>
        <begin position="102"/>
        <end position="237"/>
    </location>
</feature>
<dbReference type="Proteomes" id="UP001629432">
    <property type="component" value="Unassembled WGS sequence"/>
</dbReference>
<dbReference type="InterPro" id="IPR002104">
    <property type="entry name" value="Integrase_catalytic"/>
</dbReference>
<sequence>MFWYQRQFALTQPLVGTVDENARILLMRQKIRHFTGRMVEALGYPDRPQSDPSVPKSPMPDKHIKRLWEAVSAQQRPLSLSTSSRLSSAASVPDLQEKYLYQRRIVTLMIMEETGLRPGEFCLMKCKPHADILSSRQLYIPTLKRREATPFVRTLPCTLELASAIKQCLTIRAKLIESLPIKQRALAEEHGALFLNIQGAALKASSLEKEFSRLRNRAGITDPERACLSMYRHRFLSRRAAFYIKAFRLQNSDPDITGLPFTDDTMILGRLVELTGRKTIASLRPYLKEGWKELDVFSSIDSAIASDDSIRSVLHRLEQLSVEIANTKDTGEVHRILLDVDKITKRLIELKNAFQGNAISPPST</sequence>
<reference evidence="3 4" key="1">
    <citation type="journal article" date="2024" name="Chem. Sci.">
        <title>Discovery of megapolipeptins by genome mining of a Burkholderiales bacteria collection.</title>
        <authorList>
            <person name="Paulo B.S."/>
            <person name="Recchia M.J.J."/>
            <person name="Lee S."/>
            <person name="Fergusson C.H."/>
            <person name="Romanowski S.B."/>
            <person name="Hernandez A."/>
            <person name="Krull N."/>
            <person name="Liu D.Y."/>
            <person name="Cavanagh H."/>
            <person name="Bos A."/>
            <person name="Gray C.A."/>
            <person name="Murphy B.T."/>
            <person name="Linington R.G."/>
            <person name="Eustaquio A.S."/>
        </authorList>
    </citation>
    <scope>NUCLEOTIDE SEQUENCE [LARGE SCALE GENOMIC DNA]</scope>
    <source>
        <strain evidence="3 4">RL17-338-BIC-A</strain>
    </source>
</reference>
<comment type="caution">
    <text evidence="3">The sequence shown here is derived from an EMBL/GenBank/DDBJ whole genome shotgun (WGS) entry which is preliminary data.</text>
</comment>
<dbReference type="Gene3D" id="1.10.443.10">
    <property type="entry name" value="Intergrase catalytic core"/>
    <property type="match status" value="1"/>
</dbReference>
<evidence type="ECO:0000256" key="1">
    <source>
        <dbReference type="ARBA" id="ARBA00023172"/>
    </source>
</evidence>
<dbReference type="SUPFAM" id="SSF56349">
    <property type="entry name" value="DNA breaking-rejoining enzymes"/>
    <property type="match status" value="1"/>
</dbReference>
<dbReference type="RefSeq" id="WP_408339580.1">
    <property type="nucleotide sequence ID" value="NZ_JAQQCF010000033.1"/>
</dbReference>
<accession>A0ABW9DZX8</accession>
<dbReference type="EMBL" id="JAQQCF010000033">
    <property type="protein sequence ID" value="MFM0640948.1"/>
    <property type="molecule type" value="Genomic_DNA"/>
</dbReference>
<dbReference type="InterPro" id="IPR011010">
    <property type="entry name" value="DNA_brk_join_enz"/>
</dbReference>
<evidence type="ECO:0000313" key="3">
    <source>
        <dbReference type="EMBL" id="MFM0640948.1"/>
    </source>
</evidence>
<protein>
    <submittedName>
        <fullName evidence="3">Tyrosine-type recombinase/integrase</fullName>
    </submittedName>
</protein>
<name>A0ABW9DZX8_9BURK</name>